<accession>A0A380BPF0</accession>
<dbReference type="AlphaFoldDB" id="A0A380BPF0"/>
<protein>
    <recommendedName>
        <fullName evidence="3">DUF600 domain-containing protein</fullName>
    </recommendedName>
</protein>
<sequence length="153" mass="17819">MGNANNLFDTKFQKLLKELIEIAFGYVNNNDDEVNNVYVIGLIESGYFYKAFYKIDNIALKSHQINTISKMQYDISKERSFRMLSLGNEILKNIENLFLGDSRAVPSMLKLVYQPKTGKFDSSFSYDKTFSNQKNKTAQDVYEEWFNEIEKTT</sequence>
<evidence type="ECO:0000313" key="2">
    <source>
        <dbReference type="Proteomes" id="UP000254893"/>
    </source>
</evidence>
<proteinExistence type="predicted"/>
<evidence type="ECO:0000313" key="1">
    <source>
        <dbReference type="EMBL" id="SUJ04692.1"/>
    </source>
</evidence>
<gene>
    <name evidence="1" type="ORF">NCTC11388_01484</name>
</gene>
<name>A0A380BPF0_SPHSI</name>
<dbReference type="EMBL" id="UGYW01000002">
    <property type="protein sequence ID" value="SUJ04692.1"/>
    <property type="molecule type" value="Genomic_DNA"/>
</dbReference>
<dbReference type="RefSeq" id="WP_115169660.1">
    <property type="nucleotide sequence ID" value="NZ_UGYW01000002.1"/>
</dbReference>
<organism evidence="1 2">
    <name type="scientific">Sphingobacterium spiritivorum</name>
    <name type="common">Flavobacterium spiritivorum</name>
    <dbReference type="NCBI Taxonomy" id="258"/>
    <lineage>
        <taxon>Bacteria</taxon>
        <taxon>Pseudomonadati</taxon>
        <taxon>Bacteroidota</taxon>
        <taxon>Sphingobacteriia</taxon>
        <taxon>Sphingobacteriales</taxon>
        <taxon>Sphingobacteriaceae</taxon>
        <taxon>Sphingobacterium</taxon>
    </lineage>
</organism>
<dbReference type="Proteomes" id="UP000254893">
    <property type="component" value="Unassembled WGS sequence"/>
</dbReference>
<evidence type="ECO:0008006" key="3">
    <source>
        <dbReference type="Google" id="ProtNLM"/>
    </source>
</evidence>
<reference evidence="1 2" key="1">
    <citation type="submission" date="2018-06" db="EMBL/GenBank/DDBJ databases">
        <authorList>
            <consortium name="Pathogen Informatics"/>
            <person name="Doyle S."/>
        </authorList>
    </citation>
    <scope>NUCLEOTIDE SEQUENCE [LARGE SCALE GENOMIC DNA]</scope>
    <source>
        <strain evidence="1 2">NCTC11388</strain>
    </source>
</reference>